<keyword evidence="3" id="KW-1185">Reference proteome</keyword>
<dbReference type="RefSeq" id="WP_267267145.1">
    <property type="nucleotide sequence ID" value="NZ_JAOVZW010000024.1"/>
</dbReference>
<feature type="region of interest" description="Disordered" evidence="1">
    <location>
        <begin position="24"/>
        <end position="62"/>
    </location>
</feature>
<gene>
    <name evidence="2" type="ORF">OF897_18465</name>
</gene>
<sequence>MMILSTFLCALQDCRSSDLIVSEQDVSAASTISEKRSGDSTRQHSLYPDPPIRDGHDWKSAP</sequence>
<reference evidence="2" key="1">
    <citation type="submission" date="2022-10" db="EMBL/GenBank/DDBJ databases">
        <title>Chryseobacterium sp. nov., a novel bacterial species.</title>
        <authorList>
            <person name="Cao Y."/>
        </authorList>
    </citation>
    <scope>NUCLEOTIDE SEQUENCE</scope>
    <source>
        <strain evidence="2">CCTCC AB2015118</strain>
    </source>
</reference>
<protein>
    <submittedName>
        <fullName evidence="2">Uncharacterized protein</fullName>
    </submittedName>
</protein>
<evidence type="ECO:0000256" key="1">
    <source>
        <dbReference type="SAM" id="MobiDB-lite"/>
    </source>
</evidence>
<dbReference type="EMBL" id="JAOVZW010000024">
    <property type="protein sequence ID" value="MCX8525902.1"/>
    <property type="molecule type" value="Genomic_DNA"/>
</dbReference>
<proteinExistence type="predicted"/>
<organism evidence="2 3">
    <name type="scientific">Chryseobacterium formosus</name>
    <dbReference type="NCBI Taxonomy" id="1537363"/>
    <lineage>
        <taxon>Bacteria</taxon>
        <taxon>Pseudomonadati</taxon>
        <taxon>Bacteroidota</taxon>
        <taxon>Flavobacteriia</taxon>
        <taxon>Flavobacteriales</taxon>
        <taxon>Weeksellaceae</taxon>
        <taxon>Chryseobacterium group</taxon>
        <taxon>Chryseobacterium</taxon>
    </lineage>
</organism>
<dbReference type="Proteomes" id="UP001073122">
    <property type="component" value="Unassembled WGS sequence"/>
</dbReference>
<comment type="caution">
    <text evidence="2">The sequence shown here is derived from an EMBL/GenBank/DDBJ whole genome shotgun (WGS) entry which is preliminary data.</text>
</comment>
<name>A0ABT3XW46_9FLAO</name>
<accession>A0ABT3XW46</accession>
<feature type="compositionally biased region" description="Basic and acidic residues" evidence="1">
    <location>
        <begin position="51"/>
        <end position="62"/>
    </location>
</feature>
<feature type="compositionally biased region" description="Basic and acidic residues" evidence="1">
    <location>
        <begin position="33"/>
        <end position="42"/>
    </location>
</feature>
<evidence type="ECO:0000313" key="3">
    <source>
        <dbReference type="Proteomes" id="UP001073122"/>
    </source>
</evidence>
<evidence type="ECO:0000313" key="2">
    <source>
        <dbReference type="EMBL" id="MCX8525902.1"/>
    </source>
</evidence>